<sequence>MSNYNNQNQKTPIDEKALLNVSLVPTAPVDCSPKDSNSIEVLKAILAIQAEILELGGIAKSHRNETQNYQYRSIYDMYAVISPLMVKHKITLIGTTESCAVSQFLNKNKEPGFKAVVLIRYTVTSILDGSKVEFCITGEANDNGDKAVSKARASAKKAFYEDIFAIPTSTDQPAQNQNRNQYQSNWGQDNGYRNNNRGYNNRNYNQNNQAKQNQTNQTQNQDRPASKQLKTEIDGRMQTYGYQLEKLLSDIGLNINTVTDQQLRNVYTEFKRLHQQPATGQAAQQSPNPRH</sequence>
<protein>
    <recommendedName>
        <fullName evidence="4">Single-stranded DNA-binding protein</fullName>
    </recommendedName>
</protein>
<dbReference type="AlphaFoldDB" id="N8WRG7"/>
<reference evidence="2 3" key="1">
    <citation type="submission" date="2013-02" db="EMBL/GenBank/DDBJ databases">
        <title>The Genome Sequence of Acinetobacter schindleri NIPH 900.</title>
        <authorList>
            <consortium name="The Broad Institute Genome Sequencing Platform"/>
            <consortium name="The Broad Institute Genome Sequencing Center for Infectious Disease"/>
            <person name="Cerqueira G."/>
            <person name="Feldgarden M."/>
            <person name="Courvalin P."/>
            <person name="Perichon B."/>
            <person name="Grillot-Courvalin C."/>
            <person name="Clermont D."/>
            <person name="Rocha E."/>
            <person name="Yoon E.-J."/>
            <person name="Nemec A."/>
            <person name="Walker B."/>
            <person name="Young S.K."/>
            <person name="Zeng Q."/>
            <person name="Gargeya S."/>
            <person name="Fitzgerald M."/>
            <person name="Haas B."/>
            <person name="Abouelleil A."/>
            <person name="Alvarado L."/>
            <person name="Arachchi H.M."/>
            <person name="Berlin A.M."/>
            <person name="Chapman S.B."/>
            <person name="Dewar J."/>
            <person name="Goldberg J."/>
            <person name="Griggs A."/>
            <person name="Gujja S."/>
            <person name="Hansen M."/>
            <person name="Howarth C."/>
            <person name="Imamovic A."/>
            <person name="Larimer J."/>
            <person name="McCowan C."/>
            <person name="Murphy C."/>
            <person name="Neiman D."/>
            <person name="Pearson M."/>
            <person name="Priest M."/>
            <person name="Roberts A."/>
            <person name="Saif S."/>
            <person name="Shea T."/>
            <person name="Sisk P."/>
            <person name="Sykes S."/>
            <person name="Wortman J."/>
            <person name="Nusbaum C."/>
            <person name="Birren B."/>
        </authorList>
    </citation>
    <scope>NUCLEOTIDE SEQUENCE [LARGE SCALE GENOMIC DNA]</scope>
    <source>
        <strain evidence="2 3">NIPH 900</strain>
    </source>
</reference>
<feature type="compositionally biased region" description="Polar residues" evidence="1">
    <location>
        <begin position="169"/>
        <end position="186"/>
    </location>
</feature>
<dbReference type="RefSeq" id="WP_004811418.1">
    <property type="nucleotide sequence ID" value="NZ_KB849446.1"/>
</dbReference>
<dbReference type="Pfam" id="PF04404">
    <property type="entry name" value="ERF"/>
    <property type="match status" value="1"/>
</dbReference>
<comment type="caution">
    <text evidence="2">The sequence shown here is derived from an EMBL/GenBank/DDBJ whole genome shotgun (WGS) entry which is preliminary data.</text>
</comment>
<evidence type="ECO:0000256" key="1">
    <source>
        <dbReference type="SAM" id="MobiDB-lite"/>
    </source>
</evidence>
<evidence type="ECO:0000313" key="2">
    <source>
        <dbReference type="EMBL" id="ENV14687.1"/>
    </source>
</evidence>
<gene>
    <name evidence="2" type="ORF">F965_00033</name>
</gene>
<accession>N8WRG7</accession>
<organism evidence="2 3">
    <name type="scientific">Acinetobacter schindleri NIPH 900</name>
    <dbReference type="NCBI Taxonomy" id="1217675"/>
    <lineage>
        <taxon>Bacteria</taxon>
        <taxon>Pseudomonadati</taxon>
        <taxon>Pseudomonadota</taxon>
        <taxon>Gammaproteobacteria</taxon>
        <taxon>Moraxellales</taxon>
        <taxon>Moraxellaceae</taxon>
        <taxon>Acinetobacter</taxon>
    </lineage>
</organism>
<name>N8WRG7_9GAMM</name>
<evidence type="ECO:0008006" key="4">
    <source>
        <dbReference type="Google" id="ProtNLM"/>
    </source>
</evidence>
<dbReference type="Proteomes" id="UP000018438">
    <property type="component" value="Unassembled WGS sequence"/>
</dbReference>
<feature type="region of interest" description="Disordered" evidence="1">
    <location>
        <begin position="169"/>
        <end position="228"/>
    </location>
</feature>
<keyword evidence="3" id="KW-1185">Reference proteome</keyword>
<feature type="compositionally biased region" description="Low complexity" evidence="1">
    <location>
        <begin position="187"/>
        <end position="221"/>
    </location>
</feature>
<dbReference type="HOGENOM" id="CLU_955217_0_0_6"/>
<dbReference type="InterPro" id="IPR007499">
    <property type="entry name" value="ERF_bacteria_virus"/>
</dbReference>
<evidence type="ECO:0000313" key="3">
    <source>
        <dbReference type="Proteomes" id="UP000018438"/>
    </source>
</evidence>
<proteinExistence type="predicted"/>
<dbReference type="PATRIC" id="fig|1217675.3.peg.30"/>
<dbReference type="EMBL" id="APPI01000003">
    <property type="protein sequence ID" value="ENV14687.1"/>
    <property type="molecule type" value="Genomic_DNA"/>
</dbReference>